<dbReference type="EMBL" id="BMLX01000003">
    <property type="protein sequence ID" value="GGP22036.1"/>
    <property type="molecule type" value="Genomic_DNA"/>
</dbReference>
<evidence type="ECO:0008006" key="3">
    <source>
        <dbReference type="Google" id="ProtNLM"/>
    </source>
</evidence>
<comment type="caution">
    <text evidence="1">The sequence shown here is derived from an EMBL/GenBank/DDBJ whole genome shotgun (WGS) entry which is preliminary data.</text>
</comment>
<dbReference type="RefSeq" id="WP_188704534.1">
    <property type="nucleotide sequence ID" value="NZ_BMLX01000003.1"/>
</dbReference>
<organism evidence="1 2">
    <name type="scientific">Silvimonas iriomotensis</name>
    <dbReference type="NCBI Taxonomy" id="449662"/>
    <lineage>
        <taxon>Bacteria</taxon>
        <taxon>Pseudomonadati</taxon>
        <taxon>Pseudomonadota</taxon>
        <taxon>Betaproteobacteria</taxon>
        <taxon>Neisseriales</taxon>
        <taxon>Chitinibacteraceae</taxon>
        <taxon>Silvimonas</taxon>
    </lineage>
</organism>
<reference evidence="2" key="1">
    <citation type="journal article" date="2019" name="Int. J. Syst. Evol. Microbiol.">
        <title>The Global Catalogue of Microorganisms (GCM) 10K type strain sequencing project: providing services to taxonomists for standard genome sequencing and annotation.</title>
        <authorList>
            <consortium name="The Broad Institute Genomics Platform"/>
            <consortium name="The Broad Institute Genome Sequencing Center for Infectious Disease"/>
            <person name="Wu L."/>
            <person name="Ma J."/>
        </authorList>
    </citation>
    <scope>NUCLEOTIDE SEQUENCE [LARGE SCALE GENOMIC DNA]</scope>
    <source>
        <strain evidence="2">CGMCC 1.8859</strain>
    </source>
</reference>
<dbReference type="Proteomes" id="UP000637267">
    <property type="component" value="Unassembled WGS sequence"/>
</dbReference>
<sequence>MVNANLSELPNWIEDCKGQQLEAIWVGIRRNDGFNFTQSKELFFSILRRLIREGQLLVDTRVDARSLPWGSEQPEIIAWLEMHFPNEIAADEGLWFIDNLERPDGQYPGACVWRAAALNGEDIWA</sequence>
<evidence type="ECO:0000313" key="1">
    <source>
        <dbReference type="EMBL" id="GGP22036.1"/>
    </source>
</evidence>
<dbReference type="Gene3D" id="1.10.3510.10">
    <property type="entry name" value="NMB0513-like"/>
    <property type="match status" value="1"/>
</dbReference>
<keyword evidence="2" id="KW-1185">Reference proteome</keyword>
<gene>
    <name evidence="1" type="ORF">GCM10010970_23040</name>
</gene>
<dbReference type="InterPro" id="IPR023138">
    <property type="entry name" value="NMB0513-like_sf"/>
</dbReference>
<accession>A0ABQ2PAM3</accession>
<proteinExistence type="predicted"/>
<evidence type="ECO:0000313" key="2">
    <source>
        <dbReference type="Proteomes" id="UP000637267"/>
    </source>
</evidence>
<dbReference type="SUPFAM" id="SSF160472">
    <property type="entry name" value="NMB0513-like"/>
    <property type="match status" value="1"/>
</dbReference>
<protein>
    <recommendedName>
        <fullName evidence="3">DUF596 domain-containing protein</fullName>
    </recommendedName>
</protein>
<name>A0ABQ2PAM3_9NEIS</name>